<gene>
    <name evidence="1" type="ORF">CARN7_2721</name>
</gene>
<sequence>MTSTASGNRIISGFAQSLKCFSIFCCFFATQLNEGFLSERRGKRQQDSVEAYMARAIPAEQPNKVPKKTAPRVG</sequence>
<evidence type="ECO:0000313" key="1">
    <source>
        <dbReference type="EMBL" id="CBI11871.1"/>
    </source>
</evidence>
<protein>
    <submittedName>
        <fullName evidence="1">Uncharacterized protein</fullName>
    </submittedName>
</protein>
<dbReference type="AlphaFoldDB" id="E6QX97"/>
<reference evidence="1" key="1">
    <citation type="submission" date="2009-10" db="EMBL/GenBank/DDBJ databases">
        <title>Diversity of trophic interactions inside an arsenic-rich microbial ecosystem.</title>
        <authorList>
            <person name="Bertin P.N."/>
            <person name="Heinrich-Salmeron A."/>
            <person name="Pelletier E."/>
            <person name="Goulhen-Chollet F."/>
            <person name="Arsene-Ploetze F."/>
            <person name="Gallien S."/>
            <person name="Calteau A."/>
            <person name="Vallenet D."/>
            <person name="Casiot C."/>
            <person name="Chane-Woon-Ming B."/>
            <person name="Giloteaux L."/>
            <person name="Barakat M."/>
            <person name="Bonnefoy V."/>
            <person name="Bruneel O."/>
            <person name="Chandler M."/>
            <person name="Cleiss J."/>
            <person name="Duran R."/>
            <person name="Elbaz-Poulichet F."/>
            <person name="Fonknechten N."/>
            <person name="Lauga B."/>
            <person name="Mornico D."/>
            <person name="Ortet P."/>
            <person name="Schaeffer C."/>
            <person name="Siguier P."/>
            <person name="Alexander Thil Smith A."/>
            <person name="Van Dorsselaer A."/>
            <person name="Weissenbach J."/>
            <person name="Medigue C."/>
            <person name="Le Paslier D."/>
        </authorList>
    </citation>
    <scope>NUCLEOTIDE SEQUENCE</scope>
</reference>
<name>E6QX97_9ZZZZ</name>
<accession>E6QX97</accession>
<dbReference type="EMBL" id="CABR01000174">
    <property type="protein sequence ID" value="CBI11871.1"/>
    <property type="molecule type" value="Genomic_DNA"/>
</dbReference>
<comment type="caution">
    <text evidence="1">The sequence shown here is derived from an EMBL/GenBank/DDBJ whole genome shotgun (WGS) entry which is preliminary data.</text>
</comment>
<proteinExistence type="predicted"/>
<organism evidence="1">
    <name type="scientific">mine drainage metagenome</name>
    <dbReference type="NCBI Taxonomy" id="410659"/>
    <lineage>
        <taxon>unclassified sequences</taxon>
        <taxon>metagenomes</taxon>
        <taxon>ecological metagenomes</taxon>
    </lineage>
</organism>